<evidence type="ECO:0000256" key="1">
    <source>
        <dbReference type="ARBA" id="ARBA00022737"/>
    </source>
</evidence>
<dbReference type="SUPFAM" id="SSF48452">
    <property type="entry name" value="TPR-like"/>
    <property type="match status" value="1"/>
</dbReference>
<dbReference type="Pfam" id="PF13181">
    <property type="entry name" value="TPR_8"/>
    <property type="match status" value="1"/>
</dbReference>
<sequence length="283" mass="32605">MSSFFSLIREAKLLEEEKEFTRAFNVYAESESHTTNESSLIKIKAKKAWCLYAVGNPKETETLFQDIIQHYPSHPLSITVYSRYLIKLKKFKSAKVLLQKSILQFPSYLENYLLLASLLKDMERSEEAIGVLKKALSQEHLSNGRGIDRKDIWAELGSLYFSRGDFNSALASLKKSLKMVEPEEFLYYDLLALCYLEAEDQENALTSIRTHIEYCKEIDPETLIILARAHCRLGKLEEAANNLIQAYSIEDSLYLKAADFIDFAPLLRNGFFTTLENIEWEEP</sequence>
<dbReference type="PANTHER" id="PTHR44186">
    <property type="match status" value="1"/>
</dbReference>
<evidence type="ECO:0000256" key="3">
    <source>
        <dbReference type="PROSITE-ProRule" id="PRU00339"/>
    </source>
</evidence>
<dbReference type="Proteomes" id="UP000297891">
    <property type="component" value="Unassembled WGS sequence"/>
</dbReference>
<keyword evidence="1" id="KW-0677">Repeat</keyword>
<keyword evidence="2 3" id="KW-0802">TPR repeat</keyword>
<protein>
    <submittedName>
        <fullName evidence="4">Uncharacterized protein</fullName>
    </submittedName>
</protein>
<comment type="caution">
    <text evidence="4">The sequence shown here is derived from an EMBL/GenBank/DDBJ whole genome shotgun (WGS) entry which is preliminary data.</text>
</comment>
<reference evidence="4" key="1">
    <citation type="journal article" date="2019" name="PLoS Negl. Trop. Dis.">
        <title>Revisiting the worldwide diversity of Leptospira species in the environment.</title>
        <authorList>
            <person name="Vincent A.T."/>
            <person name="Schiettekatte O."/>
            <person name="Bourhy P."/>
            <person name="Veyrier F.J."/>
            <person name="Picardeau M."/>
        </authorList>
    </citation>
    <scope>NUCLEOTIDE SEQUENCE [LARGE SCALE GENOMIC DNA]</scope>
    <source>
        <strain evidence="4">201800277</strain>
    </source>
</reference>
<dbReference type="InterPro" id="IPR019734">
    <property type="entry name" value="TPR_rpt"/>
</dbReference>
<dbReference type="RefSeq" id="WP_100790343.1">
    <property type="nucleotide sequence ID" value="NZ_NPDQ01000003.1"/>
</dbReference>
<dbReference type="SMART" id="SM00028">
    <property type="entry name" value="TPR"/>
    <property type="match status" value="5"/>
</dbReference>
<organism evidence="4 5">
    <name type="scientific">Leptospira brenneri</name>
    <dbReference type="NCBI Taxonomy" id="2023182"/>
    <lineage>
        <taxon>Bacteria</taxon>
        <taxon>Pseudomonadati</taxon>
        <taxon>Spirochaetota</taxon>
        <taxon>Spirochaetia</taxon>
        <taxon>Leptospirales</taxon>
        <taxon>Leptospiraceae</taxon>
        <taxon>Leptospira</taxon>
    </lineage>
</organism>
<dbReference type="OrthoDB" id="333690at2"/>
<dbReference type="InterPro" id="IPR011990">
    <property type="entry name" value="TPR-like_helical_dom_sf"/>
</dbReference>
<dbReference type="PANTHER" id="PTHR44186:SF1">
    <property type="entry name" value="BARDET-BIEDL SYNDROME 4 PROTEIN"/>
    <property type="match status" value="1"/>
</dbReference>
<evidence type="ECO:0000313" key="5">
    <source>
        <dbReference type="Proteomes" id="UP000297891"/>
    </source>
</evidence>
<dbReference type="Gene3D" id="1.25.40.10">
    <property type="entry name" value="Tetratricopeptide repeat domain"/>
    <property type="match status" value="1"/>
</dbReference>
<keyword evidence="5" id="KW-1185">Reference proteome</keyword>
<dbReference type="AlphaFoldDB" id="A0A2M9Y2Z5"/>
<evidence type="ECO:0000256" key="2">
    <source>
        <dbReference type="ARBA" id="ARBA00022803"/>
    </source>
</evidence>
<evidence type="ECO:0000313" key="4">
    <source>
        <dbReference type="EMBL" id="TGK91388.1"/>
    </source>
</evidence>
<proteinExistence type="predicted"/>
<accession>A0A2M9Y2Z5</accession>
<name>A0A2M9Y2Z5_9LEPT</name>
<gene>
    <name evidence="4" type="ORF">EHQ30_14270</name>
</gene>
<dbReference type="PROSITE" id="PS50005">
    <property type="entry name" value="TPR"/>
    <property type="match status" value="1"/>
</dbReference>
<dbReference type="EMBL" id="RQFP01000014">
    <property type="protein sequence ID" value="TGK91388.1"/>
    <property type="molecule type" value="Genomic_DNA"/>
</dbReference>
<dbReference type="Pfam" id="PF13432">
    <property type="entry name" value="TPR_16"/>
    <property type="match status" value="1"/>
</dbReference>
<feature type="repeat" description="TPR" evidence="3">
    <location>
        <begin position="150"/>
        <end position="183"/>
    </location>
</feature>